<feature type="compositionally biased region" description="Basic and acidic residues" evidence="1">
    <location>
        <begin position="179"/>
        <end position="190"/>
    </location>
</feature>
<proteinExistence type="predicted"/>
<dbReference type="AlphaFoldDB" id="A0A0F8WIE2"/>
<dbReference type="InterPro" id="IPR027485">
    <property type="entry name" value="AMMECR1_N"/>
</dbReference>
<comment type="caution">
    <text evidence="3">The sequence shown here is derived from an EMBL/GenBank/DDBJ whole genome shotgun (WGS) entry which is preliminary data.</text>
</comment>
<dbReference type="InterPro" id="IPR036071">
    <property type="entry name" value="AMMECR1_dom_sf"/>
</dbReference>
<protein>
    <recommendedName>
        <fullName evidence="2">AMMECR1 domain-containing protein</fullName>
    </recommendedName>
</protein>
<dbReference type="NCBIfam" id="TIGR00296">
    <property type="entry name" value="TIGR00296 family protein"/>
    <property type="match status" value="1"/>
</dbReference>
<dbReference type="InterPro" id="IPR023473">
    <property type="entry name" value="AMMECR1"/>
</dbReference>
<organism evidence="3">
    <name type="scientific">marine sediment metagenome</name>
    <dbReference type="NCBI Taxonomy" id="412755"/>
    <lineage>
        <taxon>unclassified sequences</taxon>
        <taxon>metagenomes</taxon>
        <taxon>ecological metagenomes</taxon>
    </lineage>
</organism>
<name>A0A0F8WIE2_9ZZZZ</name>
<dbReference type="PANTHER" id="PTHR13016:SF0">
    <property type="entry name" value="AMME SYNDROME CANDIDATE GENE 1 PROTEIN"/>
    <property type="match status" value="1"/>
</dbReference>
<dbReference type="PANTHER" id="PTHR13016">
    <property type="entry name" value="AMMECR1 HOMOLOG"/>
    <property type="match status" value="1"/>
</dbReference>
<dbReference type="InterPro" id="IPR027623">
    <property type="entry name" value="AmmeMemoSam_A"/>
</dbReference>
<dbReference type="NCBIfam" id="TIGR04335">
    <property type="entry name" value="AmmeMemoSam_A"/>
    <property type="match status" value="1"/>
</dbReference>
<dbReference type="SUPFAM" id="SSF143447">
    <property type="entry name" value="AMMECR1-like"/>
    <property type="match status" value="1"/>
</dbReference>
<dbReference type="PROSITE" id="PS51112">
    <property type="entry name" value="AMMECR1"/>
    <property type="match status" value="1"/>
</dbReference>
<gene>
    <name evidence="3" type="ORF">LCGC14_3150120</name>
</gene>
<evidence type="ECO:0000259" key="2">
    <source>
        <dbReference type="PROSITE" id="PS51112"/>
    </source>
</evidence>
<dbReference type="Gene3D" id="3.30.700.20">
    <property type="entry name" value="Hypothetical protein ph0010, domain 1"/>
    <property type="match status" value="1"/>
</dbReference>
<dbReference type="Pfam" id="PF01871">
    <property type="entry name" value="AMMECR1"/>
    <property type="match status" value="1"/>
</dbReference>
<evidence type="ECO:0000313" key="3">
    <source>
        <dbReference type="EMBL" id="KKK47940.1"/>
    </source>
</evidence>
<feature type="domain" description="AMMECR1" evidence="2">
    <location>
        <begin position="6"/>
        <end position="190"/>
    </location>
</feature>
<dbReference type="Gene3D" id="3.30.1490.150">
    <property type="entry name" value="Hypothetical protein ph0010, domain 2"/>
    <property type="match status" value="1"/>
</dbReference>
<dbReference type="InterPro" id="IPR002733">
    <property type="entry name" value="AMMECR1_domain"/>
</dbReference>
<dbReference type="EMBL" id="LAZR01069317">
    <property type="protein sequence ID" value="KKK47940.1"/>
    <property type="molecule type" value="Genomic_DNA"/>
</dbReference>
<evidence type="ECO:0000256" key="1">
    <source>
        <dbReference type="SAM" id="MobiDB-lite"/>
    </source>
</evidence>
<sequence length="219" mass="23600">MTDAAPTADPWTAFARRVIESAVHEADPQRLEPPPAGAQPNHGAFVTLRKFNRLRGCMGSLDVDQTLGEAVRTAALSAAMHDPRFGSVSSAELPEIVIEVSILTPPSPMRTIADLEIGRHGILVRKDLQRGLFLPQVATDHHLDKEAFLSRCCSEKAGLPAEAWRDPDVEVLLFTSEVHHERPRRAEPPEKVAAGASPAVENRAAPAPIVALAVSPANE</sequence>
<accession>A0A0F8WIE2</accession>
<feature type="region of interest" description="Disordered" evidence="1">
    <location>
        <begin position="179"/>
        <end position="200"/>
    </location>
</feature>
<reference evidence="3" key="1">
    <citation type="journal article" date="2015" name="Nature">
        <title>Complex archaea that bridge the gap between prokaryotes and eukaryotes.</title>
        <authorList>
            <person name="Spang A."/>
            <person name="Saw J.H."/>
            <person name="Jorgensen S.L."/>
            <person name="Zaremba-Niedzwiedzka K."/>
            <person name="Martijn J."/>
            <person name="Lind A.E."/>
            <person name="van Eijk R."/>
            <person name="Schleper C."/>
            <person name="Guy L."/>
            <person name="Ettema T.J."/>
        </authorList>
    </citation>
    <scope>NUCLEOTIDE SEQUENCE</scope>
</reference>